<dbReference type="Proteomes" id="UP001153555">
    <property type="component" value="Unassembled WGS sequence"/>
</dbReference>
<dbReference type="GO" id="GO:0009904">
    <property type="term" value="P:chloroplast accumulation movement"/>
    <property type="evidence" value="ECO:0007669"/>
    <property type="project" value="TreeGrafter"/>
</dbReference>
<keyword evidence="4" id="KW-1185">Reference proteome</keyword>
<comment type="similarity">
    <text evidence="1">Belongs to the WEB family.</text>
</comment>
<name>A0A9N7MSP6_STRHE</name>
<dbReference type="AlphaFoldDB" id="A0A9N7MSP6"/>
<dbReference type="EMBL" id="CACSLK010017224">
    <property type="protein sequence ID" value="CAA0818565.1"/>
    <property type="molecule type" value="Genomic_DNA"/>
</dbReference>
<gene>
    <name evidence="3" type="ORF">SHERM_00335</name>
</gene>
<keyword evidence="2" id="KW-0175">Coiled coil</keyword>
<organism evidence="3 4">
    <name type="scientific">Striga hermonthica</name>
    <name type="common">Purple witchweed</name>
    <name type="synonym">Buchnera hermonthica</name>
    <dbReference type="NCBI Taxonomy" id="68872"/>
    <lineage>
        <taxon>Eukaryota</taxon>
        <taxon>Viridiplantae</taxon>
        <taxon>Streptophyta</taxon>
        <taxon>Embryophyta</taxon>
        <taxon>Tracheophyta</taxon>
        <taxon>Spermatophyta</taxon>
        <taxon>Magnoliopsida</taxon>
        <taxon>eudicotyledons</taxon>
        <taxon>Gunneridae</taxon>
        <taxon>Pentapetalae</taxon>
        <taxon>asterids</taxon>
        <taxon>lamiids</taxon>
        <taxon>Lamiales</taxon>
        <taxon>Orobanchaceae</taxon>
        <taxon>Buchnereae</taxon>
        <taxon>Striga</taxon>
    </lineage>
</organism>
<dbReference type="OrthoDB" id="4585693at2759"/>
<reference evidence="3" key="1">
    <citation type="submission" date="2019-12" db="EMBL/GenBank/DDBJ databases">
        <authorList>
            <person name="Scholes J."/>
        </authorList>
    </citation>
    <scope>NUCLEOTIDE SEQUENCE</scope>
</reference>
<dbReference type="GO" id="GO:0005829">
    <property type="term" value="C:cytosol"/>
    <property type="evidence" value="ECO:0007669"/>
    <property type="project" value="TreeGrafter"/>
</dbReference>
<dbReference type="GO" id="GO:0009903">
    <property type="term" value="P:chloroplast avoidance movement"/>
    <property type="evidence" value="ECO:0007669"/>
    <property type="project" value="TreeGrafter"/>
</dbReference>
<evidence type="ECO:0000256" key="2">
    <source>
        <dbReference type="ARBA" id="ARBA00023054"/>
    </source>
</evidence>
<evidence type="ECO:0000313" key="3">
    <source>
        <dbReference type="EMBL" id="CAA0818565.1"/>
    </source>
</evidence>
<evidence type="ECO:0000313" key="4">
    <source>
        <dbReference type="Proteomes" id="UP001153555"/>
    </source>
</evidence>
<evidence type="ECO:0000256" key="1">
    <source>
        <dbReference type="ARBA" id="ARBA00005485"/>
    </source>
</evidence>
<proteinExistence type="inferred from homology"/>
<protein>
    <submittedName>
        <fullName evidence="3">WEB family protein</fullName>
    </submittedName>
</protein>
<dbReference type="PANTHER" id="PTHR32054:SF9">
    <property type="entry name" value="OS04G0116200 PROTEIN"/>
    <property type="match status" value="1"/>
</dbReference>
<comment type="caution">
    <text evidence="3">The sequence shown here is derived from an EMBL/GenBank/DDBJ whole genome shotgun (WGS) entry which is preliminary data.</text>
</comment>
<accession>A0A9N7MSP6</accession>
<dbReference type="PANTHER" id="PTHR32054">
    <property type="entry name" value="HEAVY CHAIN, PUTATIVE, EXPRESSED-RELATED-RELATED"/>
    <property type="match status" value="1"/>
</dbReference>
<sequence length="195" mass="21855">MAANRAEIDTSAPFRSVKEAVMLFGERVLAGEVYANKLKEVHDKTRTKHGHNAVASELEGTTQSLEKAREKTVHMARSLSSLQTELEQTRRELEKLKARAPDPEAEDLKYVEELVTERMRTETMPVMPRNDRGPHESFGRKCVSFANRSPVVHVVVQPPSEEAAVLGRHSSVKKKKKNKPIIPFIGGIFSKKSLS</sequence>